<organism evidence="2 3">
    <name type="scientific">Carbonactinospora thermoautotrophica</name>
    <dbReference type="NCBI Taxonomy" id="1469144"/>
    <lineage>
        <taxon>Bacteria</taxon>
        <taxon>Bacillati</taxon>
        <taxon>Actinomycetota</taxon>
        <taxon>Actinomycetes</taxon>
        <taxon>Kitasatosporales</taxon>
        <taxon>Carbonactinosporaceae</taxon>
        <taxon>Carbonactinospora</taxon>
    </lineage>
</organism>
<keyword evidence="2" id="KW-0269">Exonuclease</keyword>
<protein>
    <submittedName>
        <fullName evidence="2">Endonuclease/exonuclease/phosphatase</fullName>
    </submittedName>
</protein>
<keyword evidence="2" id="KW-0540">Nuclease</keyword>
<dbReference type="Gene3D" id="3.60.10.10">
    <property type="entry name" value="Endonuclease/exonuclease/phosphatase"/>
    <property type="match status" value="1"/>
</dbReference>
<dbReference type="AlphaFoldDB" id="A0A132MUY1"/>
<keyword evidence="3" id="KW-1185">Reference proteome</keyword>
<dbReference type="GO" id="GO:0004527">
    <property type="term" value="F:exonuclease activity"/>
    <property type="evidence" value="ECO:0007669"/>
    <property type="project" value="UniProtKB-KW"/>
</dbReference>
<evidence type="ECO:0000313" key="3">
    <source>
        <dbReference type="Proteomes" id="UP000070188"/>
    </source>
</evidence>
<evidence type="ECO:0000313" key="2">
    <source>
        <dbReference type="EMBL" id="KWX01661.1"/>
    </source>
</evidence>
<dbReference type="GO" id="GO:0004519">
    <property type="term" value="F:endonuclease activity"/>
    <property type="evidence" value="ECO:0007669"/>
    <property type="project" value="UniProtKB-KW"/>
</dbReference>
<dbReference type="Pfam" id="PF03372">
    <property type="entry name" value="Exo_endo_phos"/>
    <property type="match status" value="1"/>
</dbReference>
<dbReference type="SUPFAM" id="SSF56219">
    <property type="entry name" value="DNase I-like"/>
    <property type="match status" value="1"/>
</dbReference>
<name>A0A132MUY1_9ACTN</name>
<comment type="caution">
    <text evidence="2">The sequence shown here is derived from an EMBL/GenBank/DDBJ whole genome shotgun (WGS) entry which is preliminary data.</text>
</comment>
<reference evidence="3" key="1">
    <citation type="submission" date="2015-04" db="EMBL/GenBank/DDBJ databases">
        <title>Physiological reanalysis, assessment of diazotrophy, and genome sequences of multiple isolates of Streptomyces thermoautotrophicus.</title>
        <authorList>
            <person name="MacKellar D.C."/>
            <person name="Lieber L."/>
            <person name="Norman J."/>
            <person name="Bolger A."/>
            <person name="Tobin C."/>
            <person name="Murray J.W."/>
            <person name="Chang R."/>
            <person name="Ford T."/>
            <person name="Nguyen P.Q."/>
            <person name="Woodward J."/>
            <person name="Permingeat H."/>
            <person name="Joshi N.S."/>
            <person name="Silver P.A."/>
            <person name="Usadel B."/>
            <person name="Rutherford A.W."/>
            <person name="Friesen M."/>
            <person name="Prell J."/>
        </authorList>
    </citation>
    <scope>NUCLEOTIDE SEQUENCE [LARGE SCALE GENOMIC DNA]</scope>
    <source>
        <strain evidence="3">H1</strain>
    </source>
</reference>
<accession>A0A132MUY1</accession>
<dbReference type="InterPro" id="IPR005135">
    <property type="entry name" value="Endo/exonuclease/phosphatase"/>
</dbReference>
<dbReference type="STRING" id="1469144.LI90_2693"/>
<feature type="domain" description="Endonuclease/exonuclease/phosphatase" evidence="1">
    <location>
        <begin position="2"/>
        <end position="225"/>
    </location>
</feature>
<dbReference type="EMBL" id="LAXD01000001">
    <property type="protein sequence ID" value="KWX01661.1"/>
    <property type="molecule type" value="Genomic_DNA"/>
</dbReference>
<dbReference type="Proteomes" id="UP000070188">
    <property type="component" value="Unassembled WGS sequence"/>
</dbReference>
<dbReference type="PATRIC" id="fig|1469144.10.peg.2914"/>
<evidence type="ECO:0000259" key="1">
    <source>
        <dbReference type="Pfam" id="PF03372"/>
    </source>
</evidence>
<sequence>MLTYNVRALRDDKAAVAGVIRACAPDVVCVQEAPCLLRWRHECAELARESGLVVITGGRPASGNLLLGSWRTKVIATRNARLTRTRGLDLHRSQPLLERRGLAMAVLKISGVRVGFVGLHLGLDAGERARHVAEVFGHVQLLRTAYQTEHLVLAGDVNELPHQYCWIRFCVRFVDCAAVAGRADELTFPAVMPDRRIDGIFASQGLQVVDCRVVDLPEVARASDHRPVLAVLRVPA</sequence>
<gene>
    <name evidence="2" type="ORF">LI90_2693</name>
</gene>
<dbReference type="InterPro" id="IPR036691">
    <property type="entry name" value="Endo/exonu/phosph_ase_sf"/>
</dbReference>
<proteinExistence type="predicted"/>
<keyword evidence="2" id="KW-0255">Endonuclease</keyword>
<keyword evidence="2" id="KW-0378">Hydrolase</keyword>